<protein>
    <submittedName>
        <fullName evidence="1">ABC transporter, phosphonate, periplasmic substrate-binding protein</fullName>
    </submittedName>
</protein>
<organism evidence="1 2">
    <name type="scientific">Candidatus Venteria ishoeyi</name>
    <dbReference type="NCBI Taxonomy" id="1899563"/>
    <lineage>
        <taxon>Bacteria</taxon>
        <taxon>Pseudomonadati</taxon>
        <taxon>Pseudomonadota</taxon>
        <taxon>Gammaproteobacteria</taxon>
        <taxon>Thiotrichales</taxon>
        <taxon>Thiotrichaceae</taxon>
        <taxon>Venteria</taxon>
    </lineage>
</organism>
<accession>A0A1H6F897</accession>
<name>A0A1H6F897_9GAMM</name>
<dbReference type="Pfam" id="PF12974">
    <property type="entry name" value="Phosphonate-bd"/>
    <property type="match status" value="1"/>
</dbReference>
<keyword evidence="2" id="KW-1185">Reference proteome</keyword>
<evidence type="ECO:0000313" key="2">
    <source>
        <dbReference type="Proteomes" id="UP000236724"/>
    </source>
</evidence>
<dbReference type="Proteomes" id="UP000236724">
    <property type="component" value="Unassembled WGS sequence"/>
</dbReference>
<sequence>MLPQWYLYSHGLNILEDIENRYVGSQESSIMNVYLKQTLAGATWPPPWRAFAKERPEVAQALEIKWQTQPLPNNGLVVRKDVPQALVDAVGSLLFQLHTHETGRQILAAMELSRFEAANYATYQPVREFLKKFEQQVRPIR</sequence>
<proteinExistence type="predicted"/>
<dbReference type="Gene3D" id="3.40.190.10">
    <property type="entry name" value="Periplasmic binding protein-like II"/>
    <property type="match status" value="1"/>
</dbReference>
<gene>
    <name evidence="1" type="ORF">MBHS_02205</name>
</gene>
<dbReference type="AlphaFoldDB" id="A0A1H6F897"/>
<evidence type="ECO:0000313" key="1">
    <source>
        <dbReference type="EMBL" id="SEH06347.1"/>
    </source>
</evidence>
<dbReference type="EMBL" id="FMSV02000476">
    <property type="protein sequence ID" value="SEH06347.1"/>
    <property type="molecule type" value="Genomic_DNA"/>
</dbReference>
<reference evidence="1 2" key="1">
    <citation type="submission" date="2016-10" db="EMBL/GenBank/DDBJ databases">
        <authorList>
            <person name="de Groot N.N."/>
        </authorList>
    </citation>
    <scope>NUCLEOTIDE SEQUENCE [LARGE SCALE GENOMIC DNA]</scope>
    <source>
        <strain evidence="1">MBHS1</strain>
    </source>
</reference>